<proteinExistence type="predicted"/>
<dbReference type="STRING" id="1348612.A0A397H5X0"/>
<comment type="caution">
    <text evidence="1">The sequence shown here is derived from an EMBL/GenBank/DDBJ whole genome shotgun (WGS) entry which is preliminary data.</text>
</comment>
<organism evidence="1 2">
    <name type="scientific">Diversispora epigaea</name>
    <dbReference type="NCBI Taxonomy" id="1348612"/>
    <lineage>
        <taxon>Eukaryota</taxon>
        <taxon>Fungi</taxon>
        <taxon>Fungi incertae sedis</taxon>
        <taxon>Mucoromycota</taxon>
        <taxon>Glomeromycotina</taxon>
        <taxon>Glomeromycetes</taxon>
        <taxon>Diversisporales</taxon>
        <taxon>Diversisporaceae</taxon>
        <taxon>Diversispora</taxon>
    </lineage>
</organism>
<dbReference type="AlphaFoldDB" id="A0A397H5X0"/>
<evidence type="ECO:0000313" key="1">
    <source>
        <dbReference type="EMBL" id="RHZ56813.1"/>
    </source>
</evidence>
<dbReference type="Proteomes" id="UP000266861">
    <property type="component" value="Unassembled WGS sequence"/>
</dbReference>
<gene>
    <name evidence="1" type="ORF">Glove_396g36</name>
</gene>
<dbReference type="EMBL" id="PQFF01000353">
    <property type="protein sequence ID" value="RHZ56813.1"/>
    <property type="molecule type" value="Genomic_DNA"/>
</dbReference>
<accession>A0A397H5X0</accession>
<dbReference type="OrthoDB" id="2431110at2759"/>
<name>A0A397H5X0_9GLOM</name>
<evidence type="ECO:0000313" key="2">
    <source>
        <dbReference type="Proteomes" id="UP000266861"/>
    </source>
</evidence>
<sequence length="447" mass="51271">MLDDNNRKILGHFVWTCNLLVARFVTEDNLQEVEAQEKLKDMSINIEKTYGLKFITSSYPNSNRQIESELMRIVLKNLFVDYHLTRQWTSGLLKKSHQFLSPKKTAGSLVIIISAAQIQNPNTKISNAKIPNPKFQIIISIFCRNPKSQILIYGIELIPGHMLTPSLYVLPKSQIIWDLGRQNVQITSIWDLEFGISAKNTNYNLGFGIWDFGIWDFGIWILNLGGRKKKDVNVCMEVTMNQYARLIIGNEIFGSMIAGRHKNNAIILAKWKTYRDRSSNIYSGEIYGIELIPGHMLTPSLYVLPKSQIIWDLGRQNVQITSIWDLEFGISAKNTNYNLGFGIWDFGIWDFGIWILNLGGRKKKDVNVCMEVTMNQYARLIIGNEIFGSMIAGRHKNNAIILAKWKTYRDRSSNIYSGESNTKLWKAEYCKEGQNSIIAVHRIYGRA</sequence>
<protein>
    <submittedName>
        <fullName evidence="1">Uncharacterized protein</fullName>
    </submittedName>
</protein>
<reference evidence="1 2" key="1">
    <citation type="submission" date="2018-08" db="EMBL/GenBank/DDBJ databases">
        <title>Genome and evolution of the arbuscular mycorrhizal fungus Diversispora epigaea (formerly Glomus versiforme) and its bacterial endosymbionts.</title>
        <authorList>
            <person name="Sun X."/>
            <person name="Fei Z."/>
            <person name="Harrison M."/>
        </authorList>
    </citation>
    <scope>NUCLEOTIDE SEQUENCE [LARGE SCALE GENOMIC DNA]</scope>
    <source>
        <strain evidence="1 2">IT104</strain>
    </source>
</reference>
<keyword evidence="2" id="KW-1185">Reference proteome</keyword>